<gene>
    <name evidence="1" type="ORF">BDV98DRAFT_648256</name>
</gene>
<dbReference type="Gene3D" id="3.40.50.150">
    <property type="entry name" value="Vaccinia Virus protein VP39"/>
    <property type="match status" value="1"/>
</dbReference>
<protein>
    <submittedName>
        <fullName evidence="1">Putative methyltransferase-domain-containing protein</fullName>
    </submittedName>
</protein>
<dbReference type="InterPro" id="IPR019410">
    <property type="entry name" value="Methyltransf_16"/>
</dbReference>
<dbReference type="SUPFAM" id="SSF53335">
    <property type="entry name" value="S-adenosyl-L-methionine-dependent methyltransferases"/>
    <property type="match status" value="1"/>
</dbReference>
<dbReference type="Proteomes" id="UP000305067">
    <property type="component" value="Unassembled WGS sequence"/>
</dbReference>
<dbReference type="OrthoDB" id="407325at2759"/>
<dbReference type="STRING" id="1884261.A0A5C3QV18"/>
<dbReference type="GO" id="GO:0032259">
    <property type="term" value="P:methylation"/>
    <property type="evidence" value="ECO:0007669"/>
    <property type="project" value="UniProtKB-KW"/>
</dbReference>
<dbReference type="InterPro" id="IPR029063">
    <property type="entry name" value="SAM-dependent_MTases_sf"/>
</dbReference>
<dbReference type="PANTHER" id="PTHR14614">
    <property type="entry name" value="HEPATOCELLULAR CARCINOMA-ASSOCIATED ANTIGEN"/>
    <property type="match status" value="1"/>
</dbReference>
<evidence type="ECO:0000313" key="1">
    <source>
        <dbReference type="EMBL" id="TFL05227.1"/>
    </source>
</evidence>
<evidence type="ECO:0000313" key="2">
    <source>
        <dbReference type="Proteomes" id="UP000305067"/>
    </source>
</evidence>
<reference evidence="1 2" key="1">
    <citation type="journal article" date="2019" name="Nat. Ecol. Evol.">
        <title>Megaphylogeny resolves global patterns of mushroom evolution.</title>
        <authorList>
            <person name="Varga T."/>
            <person name="Krizsan K."/>
            <person name="Foldi C."/>
            <person name="Dima B."/>
            <person name="Sanchez-Garcia M."/>
            <person name="Sanchez-Ramirez S."/>
            <person name="Szollosi G.J."/>
            <person name="Szarkandi J.G."/>
            <person name="Papp V."/>
            <person name="Albert L."/>
            <person name="Andreopoulos W."/>
            <person name="Angelini C."/>
            <person name="Antonin V."/>
            <person name="Barry K.W."/>
            <person name="Bougher N.L."/>
            <person name="Buchanan P."/>
            <person name="Buyck B."/>
            <person name="Bense V."/>
            <person name="Catcheside P."/>
            <person name="Chovatia M."/>
            <person name="Cooper J."/>
            <person name="Damon W."/>
            <person name="Desjardin D."/>
            <person name="Finy P."/>
            <person name="Geml J."/>
            <person name="Haridas S."/>
            <person name="Hughes K."/>
            <person name="Justo A."/>
            <person name="Karasinski D."/>
            <person name="Kautmanova I."/>
            <person name="Kiss B."/>
            <person name="Kocsube S."/>
            <person name="Kotiranta H."/>
            <person name="LaButti K.M."/>
            <person name="Lechner B.E."/>
            <person name="Liimatainen K."/>
            <person name="Lipzen A."/>
            <person name="Lukacs Z."/>
            <person name="Mihaltcheva S."/>
            <person name="Morgado L.N."/>
            <person name="Niskanen T."/>
            <person name="Noordeloos M.E."/>
            <person name="Ohm R.A."/>
            <person name="Ortiz-Santana B."/>
            <person name="Ovrebo C."/>
            <person name="Racz N."/>
            <person name="Riley R."/>
            <person name="Savchenko A."/>
            <person name="Shiryaev A."/>
            <person name="Soop K."/>
            <person name="Spirin V."/>
            <person name="Szebenyi C."/>
            <person name="Tomsovsky M."/>
            <person name="Tulloss R.E."/>
            <person name="Uehling J."/>
            <person name="Grigoriev I.V."/>
            <person name="Vagvolgyi C."/>
            <person name="Papp T."/>
            <person name="Martin F.M."/>
            <person name="Miettinen O."/>
            <person name="Hibbett D.S."/>
            <person name="Nagy L.G."/>
        </authorList>
    </citation>
    <scope>NUCLEOTIDE SEQUENCE [LARGE SCALE GENOMIC DNA]</scope>
    <source>
        <strain evidence="1 2">CBS 309.79</strain>
    </source>
</reference>
<keyword evidence="2" id="KW-1185">Reference proteome</keyword>
<dbReference type="Pfam" id="PF10294">
    <property type="entry name" value="Methyltransf_16"/>
    <property type="match status" value="1"/>
</dbReference>
<keyword evidence="1" id="KW-0808">Transferase</keyword>
<proteinExistence type="predicted"/>
<accession>A0A5C3QV18</accession>
<dbReference type="CDD" id="cd02440">
    <property type="entry name" value="AdoMet_MTases"/>
    <property type="match status" value="1"/>
</dbReference>
<dbReference type="GO" id="GO:0008757">
    <property type="term" value="F:S-adenosylmethionine-dependent methyltransferase activity"/>
    <property type="evidence" value="ECO:0007669"/>
    <property type="project" value="UniProtKB-ARBA"/>
</dbReference>
<organism evidence="1 2">
    <name type="scientific">Pterulicium gracile</name>
    <dbReference type="NCBI Taxonomy" id="1884261"/>
    <lineage>
        <taxon>Eukaryota</taxon>
        <taxon>Fungi</taxon>
        <taxon>Dikarya</taxon>
        <taxon>Basidiomycota</taxon>
        <taxon>Agaricomycotina</taxon>
        <taxon>Agaricomycetes</taxon>
        <taxon>Agaricomycetidae</taxon>
        <taxon>Agaricales</taxon>
        <taxon>Pleurotineae</taxon>
        <taxon>Pterulaceae</taxon>
        <taxon>Pterulicium</taxon>
    </lineage>
</organism>
<dbReference type="AlphaFoldDB" id="A0A5C3QV18"/>
<sequence>MPSPEEKQREDSQEDFLSDSLQSLWGIAEITRSSGGELFVFEHAESATVVTLRTPDTTAANWRLHANSIWSASVFLAQHIRELHLDSYSPEGSVRVLELGAGAGLPGITIAKTYPDALVVVSDYPDPLLIDTLRENTETNGVSSRCFAAPYDWGTDSSHLLPAAHRDGPGNSSVFDVIIAADTLWNSDFHPIFLRSLELTLRKSTSSRAHIIAGFHTGRYTLDAFLKMVEGKAGNALEIEKIEEKAVVGDAVREWSVQRAETEAEEDRRGWLLWVTLRWRLDVSKLDSYT</sequence>
<name>A0A5C3QV18_9AGAR</name>
<dbReference type="EMBL" id="ML178817">
    <property type="protein sequence ID" value="TFL05227.1"/>
    <property type="molecule type" value="Genomic_DNA"/>
</dbReference>
<keyword evidence="1" id="KW-0489">Methyltransferase</keyword>